<keyword evidence="3" id="KW-1185">Reference proteome</keyword>
<organism evidence="2 3">
    <name type="scientific">Prorocentrum cordatum</name>
    <dbReference type="NCBI Taxonomy" id="2364126"/>
    <lineage>
        <taxon>Eukaryota</taxon>
        <taxon>Sar</taxon>
        <taxon>Alveolata</taxon>
        <taxon>Dinophyceae</taxon>
        <taxon>Prorocentrales</taxon>
        <taxon>Prorocentraceae</taxon>
        <taxon>Prorocentrum</taxon>
    </lineage>
</organism>
<dbReference type="InterPro" id="IPR029071">
    <property type="entry name" value="Ubiquitin-like_domsf"/>
</dbReference>
<evidence type="ECO:0000313" key="3">
    <source>
        <dbReference type="Proteomes" id="UP001189429"/>
    </source>
</evidence>
<protein>
    <recommendedName>
        <fullName evidence="1">Ubiquitin-like domain-containing protein</fullName>
    </recommendedName>
</protein>
<evidence type="ECO:0000259" key="1">
    <source>
        <dbReference type="PROSITE" id="PS50053"/>
    </source>
</evidence>
<feature type="domain" description="Ubiquitin-like" evidence="1">
    <location>
        <begin position="253"/>
        <end position="311"/>
    </location>
</feature>
<evidence type="ECO:0000313" key="2">
    <source>
        <dbReference type="EMBL" id="CAK0800466.1"/>
    </source>
</evidence>
<dbReference type="Gene3D" id="3.10.20.90">
    <property type="entry name" value="Phosphatidylinositol 3-kinase Catalytic Subunit, Chain A, domain 1"/>
    <property type="match status" value="1"/>
</dbReference>
<comment type="caution">
    <text evidence="2">The sequence shown here is derived from an EMBL/GenBank/DDBJ whole genome shotgun (WGS) entry which is preliminary data.</text>
</comment>
<dbReference type="Pfam" id="PF00240">
    <property type="entry name" value="ubiquitin"/>
    <property type="match status" value="1"/>
</dbReference>
<dbReference type="Proteomes" id="UP001189429">
    <property type="component" value="Unassembled WGS sequence"/>
</dbReference>
<accession>A0ABN9Q413</accession>
<dbReference type="InterPro" id="IPR000626">
    <property type="entry name" value="Ubiquitin-like_dom"/>
</dbReference>
<gene>
    <name evidence="2" type="ORF">PCOR1329_LOCUS8613</name>
</gene>
<reference evidence="2" key="1">
    <citation type="submission" date="2023-10" db="EMBL/GenBank/DDBJ databases">
        <authorList>
            <person name="Chen Y."/>
            <person name="Shah S."/>
            <person name="Dougan E. K."/>
            <person name="Thang M."/>
            <person name="Chan C."/>
        </authorList>
    </citation>
    <scope>NUCLEOTIDE SEQUENCE [LARGE SCALE GENOMIC DNA]</scope>
</reference>
<dbReference type="CDD" id="cd17039">
    <property type="entry name" value="Ubl_ubiquitin_like"/>
    <property type="match status" value="1"/>
</dbReference>
<sequence length="687" mass="74698">MKTAFAEESLPINRVQLFNNGMVSVERSGIVERDTMVKLKVPSSTFEETLRTISWTGPVESMSRLKMDAAYRSPASLELAEGSVDYRSIIGAHVGVEARLLLDSGKEVCGLIAGVSTAGEKSEVCIVQPDSVTRTPLASVRSLTFTNPRVQEELQQTLMRRLVANSSDIREIEVFTKEGGTISLTYNLTGIAWSTGYHIDIEGGMHVRCYACVDNYTPEDWTNVELVLIVGMLSGKGGAGGDSGGSEAIGSGMPLMVKLTSGKTYSINARSDCRVDVLRDHIAAREGVQGANMQLIFAGRQMEPSKTLRDYPKECTILAIHKKGGIVAANDLQLSCSKEDMVDRESLSLYPIPKPVSIKKGHSSLLPYCDVELDGELVAIFDAAKDPEHLLQGLRLQNTSGKTLECGSILVQKAGTYFGESEVPTLRPLDDCFLTFAVLLATRVSKQDMNEPNVYTHVTIEVAEVTLRGTKHSKTTYTVLNKSASKQVVFLLHSCDADKDFDGVVGEAGVDVVDVMGLRQKLRFEVDAGAEVSFGVLEKWPHAVSIALGEELLATMPVPSVAAALGLPQNVQDVLASGKAQAQAARHARSAHRAVVLEKKEATQNQQTVQDLLKSMQGESHRLKYEEQLDTTYERVLDLSEKEKASQLNVECESRTLAALLSGQLSYSGAVPTERRYSAYDDSGLWG</sequence>
<dbReference type="PROSITE" id="PS50053">
    <property type="entry name" value="UBIQUITIN_2"/>
    <property type="match status" value="1"/>
</dbReference>
<proteinExistence type="predicted"/>
<dbReference type="SUPFAM" id="SSF54236">
    <property type="entry name" value="Ubiquitin-like"/>
    <property type="match status" value="1"/>
</dbReference>
<name>A0ABN9Q413_9DINO</name>
<dbReference type="EMBL" id="CAUYUJ010002369">
    <property type="protein sequence ID" value="CAK0800466.1"/>
    <property type="molecule type" value="Genomic_DNA"/>
</dbReference>